<evidence type="ECO:0000256" key="1">
    <source>
        <dbReference type="SAM" id="MobiDB-lite"/>
    </source>
</evidence>
<dbReference type="Proteomes" id="UP000299102">
    <property type="component" value="Unassembled WGS sequence"/>
</dbReference>
<sequence length="158" mass="18417">MQWSKSDENIIQELNWKEADSKLLDAEFHDDDNDESPTANDTELEDNLEVEEHQLTKRENERNISSNRNNKKRRYRRVFVLEMADALMGPHLKERINTPTLQNEMKNLIRVGRATEVLRDDLIHGRRKARSFNAEKKKAKGVPRAALGSVIALHNMRT</sequence>
<evidence type="ECO:0000313" key="3">
    <source>
        <dbReference type="Proteomes" id="UP000299102"/>
    </source>
</evidence>
<feature type="compositionally biased region" description="Basic and acidic residues" evidence="1">
    <location>
        <begin position="50"/>
        <end position="62"/>
    </location>
</feature>
<dbReference type="EMBL" id="BGZK01000037">
    <property type="protein sequence ID" value="GBP09714.1"/>
    <property type="molecule type" value="Genomic_DNA"/>
</dbReference>
<proteinExistence type="predicted"/>
<name>A0A4C1T6G1_EUMVA</name>
<comment type="caution">
    <text evidence="2">The sequence shown here is derived from an EMBL/GenBank/DDBJ whole genome shotgun (WGS) entry which is preliminary data.</text>
</comment>
<dbReference type="AlphaFoldDB" id="A0A4C1T6G1"/>
<feature type="region of interest" description="Disordered" evidence="1">
    <location>
        <begin position="22"/>
        <end position="70"/>
    </location>
</feature>
<accession>A0A4C1T6G1</accession>
<organism evidence="2 3">
    <name type="scientific">Eumeta variegata</name>
    <name type="common">Bagworm moth</name>
    <name type="synonym">Eumeta japonica</name>
    <dbReference type="NCBI Taxonomy" id="151549"/>
    <lineage>
        <taxon>Eukaryota</taxon>
        <taxon>Metazoa</taxon>
        <taxon>Ecdysozoa</taxon>
        <taxon>Arthropoda</taxon>
        <taxon>Hexapoda</taxon>
        <taxon>Insecta</taxon>
        <taxon>Pterygota</taxon>
        <taxon>Neoptera</taxon>
        <taxon>Endopterygota</taxon>
        <taxon>Lepidoptera</taxon>
        <taxon>Glossata</taxon>
        <taxon>Ditrysia</taxon>
        <taxon>Tineoidea</taxon>
        <taxon>Psychidae</taxon>
        <taxon>Oiketicinae</taxon>
        <taxon>Eumeta</taxon>
    </lineage>
</organism>
<evidence type="ECO:0000313" key="2">
    <source>
        <dbReference type="EMBL" id="GBP09714.1"/>
    </source>
</evidence>
<reference evidence="2 3" key="1">
    <citation type="journal article" date="2019" name="Commun. Biol.">
        <title>The bagworm genome reveals a unique fibroin gene that provides high tensile strength.</title>
        <authorList>
            <person name="Kono N."/>
            <person name="Nakamura H."/>
            <person name="Ohtoshi R."/>
            <person name="Tomita M."/>
            <person name="Numata K."/>
            <person name="Arakawa K."/>
        </authorList>
    </citation>
    <scope>NUCLEOTIDE SEQUENCE [LARGE SCALE GENOMIC DNA]</scope>
</reference>
<gene>
    <name evidence="2" type="ORF">EVAR_81013_1</name>
</gene>
<keyword evidence="3" id="KW-1185">Reference proteome</keyword>
<protein>
    <submittedName>
        <fullName evidence="2">Uncharacterized protein</fullName>
    </submittedName>
</protein>